<dbReference type="SUPFAM" id="SSF46894">
    <property type="entry name" value="C-terminal effector domain of the bipartite response regulators"/>
    <property type="match status" value="1"/>
</dbReference>
<dbReference type="InterPro" id="IPR000073">
    <property type="entry name" value="AB_hydrolase_1"/>
</dbReference>
<dbReference type="InterPro" id="IPR036388">
    <property type="entry name" value="WH-like_DNA-bd_sf"/>
</dbReference>
<sequence length="589" mass="66049">MTGTVEGKLASLIGLIYESTNAPERWPELFNELDAYLAANQSLSLVNGKYVVVESLEQNLLYPHLKQALSLNQEIHFAQQKLNNALAILNNLPLGIILVDYQLNILSTNAHSQDFLAAEYGLEKSKGRLQAVNPESQIRIEQAIKRLSKAEAANKQLNECFTICGSEENNGFYTLHFSRNTTTATTGANGVYTLYISHSNSLSSVNVDKVSSVYGLTGAETRLVKQLLNGSNSLTEAAEKLCISKHTARSHFKNVLTKTNTHSQSELLKQIYATPALWLSPVETEEVNRLQQQVVAYCENTKTVRSKNGLDLSFSDYGRIGGKPILFLHGYFHSQKFWQQKHEELKKLGIRVIVPNRWDFQKQTNLAGLSLNDEFENAIQLSLASLQIKNPLCVAESTGATIALAHACSHRPVSTKLILINPYPDKNHYLEVPLMAAQSMLLKAYQKLPAFSQKHISRLIFSQLHASPGNYFERVYTKLSKADKTIINSELFLSIVQESFEWAFHSETSTYLDDFIQVHKPWPFDLRKCNASTTILHGADNPIFIPAISEKMAAKMPSASYIKAKGAGQYMLYSHWHLVLKTMLEQLQN</sequence>
<proteinExistence type="predicted"/>
<reference evidence="2 3" key="1">
    <citation type="submission" date="2019-03" db="EMBL/GenBank/DDBJ databases">
        <title>Genomic Encyclopedia of Archaeal and Bacterial Type Strains, Phase II (KMG-II): from individual species to whole genera.</title>
        <authorList>
            <person name="Goeker M."/>
        </authorList>
    </citation>
    <scope>NUCLEOTIDE SEQUENCE [LARGE SCALE GENOMIC DNA]</scope>
    <source>
        <strain evidence="2 3">DSM 15388</strain>
    </source>
</reference>
<feature type="domain" description="HTH luxR-type" evidence="1">
    <location>
        <begin position="213"/>
        <end position="271"/>
    </location>
</feature>
<dbReference type="Proteomes" id="UP000295793">
    <property type="component" value="Unassembled WGS sequence"/>
</dbReference>
<dbReference type="AlphaFoldDB" id="A0A4R3IA90"/>
<dbReference type="GO" id="GO:0006355">
    <property type="term" value="P:regulation of DNA-templated transcription"/>
    <property type="evidence" value="ECO:0007669"/>
    <property type="project" value="InterPro"/>
</dbReference>
<dbReference type="InterPro" id="IPR016032">
    <property type="entry name" value="Sig_transdc_resp-reg_C-effctor"/>
</dbReference>
<dbReference type="PANTHER" id="PTHR43798">
    <property type="entry name" value="MONOACYLGLYCEROL LIPASE"/>
    <property type="match status" value="1"/>
</dbReference>
<keyword evidence="3" id="KW-1185">Reference proteome</keyword>
<gene>
    <name evidence="2" type="ORF">BCF53_102376</name>
</gene>
<dbReference type="Gene3D" id="3.40.50.1820">
    <property type="entry name" value="alpha/beta hydrolase"/>
    <property type="match status" value="1"/>
</dbReference>
<evidence type="ECO:0000259" key="1">
    <source>
        <dbReference type="SMART" id="SM00421"/>
    </source>
</evidence>
<evidence type="ECO:0000313" key="2">
    <source>
        <dbReference type="EMBL" id="TCS43349.1"/>
    </source>
</evidence>
<accession>A0A4R3IA90</accession>
<dbReference type="Pfam" id="PF12697">
    <property type="entry name" value="Abhydrolase_6"/>
    <property type="match status" value="1"/>
</dbReference>
<name>A0A4R3IA90_9GAMM</name>
<dbReference type="InterPro" id="IPR050266">
    <property type="entry name" value="AB_hydrolase_sf"/>
</dbReference>
<dbReference type="InterPro" id="IPR029058">
    <property type="entry name" value="AB_hydrolase_fold"/>
</dbReference>
<protein>
    <submittedName>
        <fullName evidence="2">Pimeloyl-ACP methyl ester carboxylesterase</fullName>
    </submittedName>
</protein>
<dbReference type="EMBL" id="SLZR01000002">
    <property type="protein sequence ID" value="TCS43349.1"/>
    <property type="molecule type" value="Genomic_DNA"/>
</dbReference>
<dbReference type="InterPro" id="IPR000792">
    <property type="entry name" value="Tscrpt_reg_LuxR_C"/>
</dbReference>
<evidence type="ECO:0000313" key="3">
    <source>
        <dbReference type="Proteomes" id="UP000295793"/>
    </source>
</evidence>
<organism evidence="2 3">
    <name type="scientific">Reinekea marinisedimentorum</name>
    <dbReference type="NCBI Taxonomy" id="230495"/>
    <lineage>
        <taxon>Bacteria</taxon>
        <taxon>Pseudomonadati</taxon>
        <taxon>Pseudomonadota</taxon>
        <taxon>Gammaproteobacteria</taxon>
        <taxon>Oceanospirillales</taxon>
        <taxon>Saccharospirillaceae</taxon>
        <taxon>Reinekea</taxon>
    </lineage>
</organism>
<dbReference type="Gene3D" id="1.10.10.10">
    <property type="entry name" value="Winged helix-like DNA-binding domain superfamily/Winged helix DNA-binding domain"/>
    <property type="match status" value="1"/>
</dbReference>
<dbReference type="SUPFAM" id="SSF53474">
    <property type="entry name" value="alpha/beta-Hydrolases"/>
    <property type="match status" value="1"/>
</dbReference>
<dbReference type="GO" id="GO:0003677">
    <property type="term" value="F:DNA binding"/>
    <property type="evidence" value="ECO:0007669"/>
    <property type="project" value="InterPro"/>
</dbReference>
<comment type="caution">
    <text evidence="2">The sequence shown here is derived from an EMBL/GenBank/DDBJ whole genome shotgun (WGS) entry which is preliminary data.</text>
</comment>
<dbReference type="SMART" id="SM00421">
    <property type="entry name" value="HTH_LUXR"/>
    <property type="match status" value="1"/>
</dbReference>